<protein>
    <submittedName>
        <fullName evidence="2">Uncharacterized protein</fullName>
    </submittedName>
</protein>
<evidence type="ECO:0000313" key="2">
    <source>
        <dbReference type="EMBL" id="MBX49027.1"/>
    </source>
</evidence>
<feature type="transmembrane region" description="Helical" evidence="1">
    <location>
        <begin position="24"/>
        <end position="48"/>
    </location>
</feature>
<reference evidence="2" key="1">
    <citation type="submission" date="2018-02" db="EMBL/GenBank/DDBJ databases">
        <title>Rhizophora mucronata_Transcriptome.</title>
        <authorList>
            <person name="Meera S.P."/>
            <person name="Sreeshan A."/>
            <person name="Augustine A."/>
        </authorList>
    </citation>
    <scope>NUCLEOTIDE SEQUENCE</scope>
    <source>
        <tissue evidence="2">Leaf</tissue>
    </source>
</reference>
<sequence length="58" mass="6495">MLLRVTVKKSNIAHLPSFTARFPVALLGIRLLVSSFDCCLFHAIMVSLSINRMVRSYG</sequence>
<dbReference type="EMBL" id="GGEC01068543">
    <property type="protein sequence ID" value="MBX49027.1"/>
    <property type="molecule type" value="Transcribed_RNA"/>
</dbReference>
<evidence type="ECO:0000256" key="1">
    <source>
        <dbReference type="SAM" id="Phobius"/>
    </source>
</evidence>
<keyword evidence="1" id="KW-1133">Transmembrane helix</keyword>
<organism evidence="2">
    <name type="scientific">Rhizophora mucronata</name>
    <name type="common">Asiatic mangrove</name>
    <dbReference type="NCBI Taxonomy" id="61149"/>
    <lineage>
        <taxon>Eukaryota</taxon>
        <taxon>Viridiplantae</taxon>
        <taxon>Streptophyta</taxon>
        <taxon>Embryophyta</taxon>
        <taxon>Tracheophyta</taxon>
        <taxon>Spermatophyta</taxon>
        <taxon>Magnoliopsida</taxon>
        <taxon>eudicotyledons</taxon>
        <taxon>Gunneridae</taxon>
        <taxon>Pentapetalae</taxon>
        <taxon>rosids</taxon>
        <taxon>fabids</taxon>
        <taxon>Malpighiales</taxon>
        <taxon>Rhizophoraceae</taxon>
        <taxon>Rhizophora</taxon>
    </lineage>
</organism>
<keyword evidence="1" id="KW-0812">Transmembrane</keyword>
<name>A0A2P2P2S8_RHIMU</name>
<proteinExistence type="predicted"/>
<accession>A0A2P2P2S8</accession>
<keyword evidence="1" id="KW-0472">Membrane</keyword>
<dbReference type="AlphaFoldDB" id="A0A2P2P2S8"/>